<organism evidence="1 2">
    <name type="scientific">Hymenobacter koreensis</name>
    <dbReference type="NCBI Taxonomy" id="1084523"/>
    <lineage>
        <taxon>Bacteria</taxon>
        <taxon>Pseudomonadati</taxon>
        <taxon>Bacteroidota</taxon>
        <taxon>Cytophagia</taxon>
        <taxon>Cytophagales</taxon>
        <taxon>Hymenobacteraceae</taxon>
        <taxon>Hymenobacter</taxon>
    </lineage>
</organism>
<keyword evidence="2" id="KW-1185">Reference proteome</keyword>
<dbReference type="InterPro" id="IPR025345">
    <property type="entry name" value="DUF4249"/>
</dbReference>
<evidence type="ECO:0008006" key="3">
    <source>
        <dbReference type="Google" id="ProtNLM"/>
    </source>
</evidence>
<reference evidence="2" key="1">
    <citation type="journal article" date="2019" name="Int. J. Syst. Evol. Microbiol.">
        <title>The Global Catalogue of Microorganisms (GCM) 10K type strain sequencing project: providing services to taxonomists for standard genome sequencing and annotation.</title>
        <authorList>
            <consortium name="The Broad Institute Genomics Platform"/>
            <consortium name="The Broad Institute Genome Sequencing Center for Infectious Disease"/>
            <person name="Wu L."/>
            <person name="Ma J."/>
        </authorList>
    </citation>
    <scope>NUCLEOTIDE SEQUENCE [LARGE SCALE GENOMIC DNA]</scope>
    <source>
        <strain evidence="2">JCM 17924</strain>
    </source>
</reference>
<dbReference type="EMBL" id="BAABHA010000001">
    <property type="protein sequence ID" value="GAA4371779.1"/>
    <property type="molecule type" value="Genomic_DNA"/>
</dbReference>
<name>A0ABP8ITT8_9BACT</name>
<protein>
    <recommendedName>
        <fullName evidence="3">DUF4249 family protein</fullName>
    </recommendedName>
</protein>
<evidence type="ECO:0000313" key="1">
    <source>
        <dbReference type="EMBL" id="GAA4371779.1"/>
    </source>
</evidence>
<comment type="caution">
    <text evidence="1">The sequence shown here is derived from an EMBL/GenBank/DDBJ whole genome shotgun (WGS) entry which is preliminary data.</text>
</comment>
<dbReference type="Pfam" id="PF14054">
    <property type="entry name" value="DUF4249"/>
    <property type="match status" value="1"/>
</dbReference>
<proteinExistence type="predicted"/>
<sequence length="265" mass="29668">MVLGALLEAGKPVEVYVGRVTAMTDSARRAVNDAHVELYLDGRLSQALVPAGQGRYRAAAPVFPAHGQIVNLRATAPGFPSVAATDTVPLLFDTLRTTAYHRWPVRLDANNSLLYAEAVLTLPDLPGATFYEIDRMLWGDFGATSDPVFVAEGDLFYNPQTAFFSDRLFRDQTAELRFQFNLGTLFGPRVEPARTQPLVLRTTSRAYYRFRKSWTRHRYNQTTYADDPLQVLWQGEPVNLYTNVQGGYGVVACFAERTLAMPRRP</sequence>
<evidence type="ECO:0000313" key="2">
    <source>
        <dbReference type="Proteomes" id="UP001500454"/>
    </source>
</evidence>
<gene>
    <name evidence="1" type="ORF">GCM10023186_00610</name>
</gene>
<accession>A0ABP8ITT8</accession>
<dbReference type="Proteomes" id="UP001500454">
    <property type="component" value="Unassembled WGS sequence"/>
</dbReference>